<organism evidence="2 3">
    <name type="scientific">Pseudomonas tohonis</name>
    <dbReference type="NCBI Taxonomy" id="2725477"/>
    <lineage>
        <taxon>Bacteria</taxon>
        <taxon>Pseudomonadati</taxon>
        <taxon>Pseudomonadota</taxon>
        <taxon>Gammaproteobacteria</taxon>
        <taxon>Pseudomonadales</taxon>
        <taxon>Pseudomonadaceae</taxon>
        <taxon>Pseudomonas</taxon>
    </lineage>
</organism>
<dbReference type="KEGG" id="ptw:TUM18999_01520"/>
<evidence type="ECO:0000313" key="3">
    <source>
        <dbReference type="Proteomes" id="UP000509383"/>
    </source>
</evidence>
<dbReference type="AlphaFoldDB" id="A0A6J4E097"/>
<dbReference type="PANTHER" id="PTHR33678">
    <property type="entry name" value="BLL1576 PROTEIN"/>
    <property type="match status" value="1"/>
</dbReference>
<dbReference type="PANTHER" id="PTHR33678:SF1">
    <property type="entry name" value="BLL1576 PROTEIN"/>
    <property type="match status" value="1"/>
</dbReference>
<gene>
    <name evidence="2" type="ORF">TUM18999_01520</name>
</gene>
<sequence>MNSSPNLDQLTAEQLRTLAAQLLTQVDVMGKKIHRDQTIIEQLTHEIAWYKRHKFAKRSEQLSPDQGSLLDDLLDTDIAAIEAELKAVNPPVAPAEPRQQPKRTPLPAQFPRTVIRHEPENTQCACGCQLQRIGEG</sequence>
<reference evidence="2 3" key="1">
    <citation type="submission" date="2020-05" db="EMBL/GenBank/DDBJ databases">
        <title>Characterization of novel class B3 metallo-beta-lactamase from novel Pseudomonas species.</title>
        <authorList>
            <person name="Yamada K."/>
            <person name="Aoki K."/>
            <person name="Ishii Y."/>
        </authorList>
    </citation>
    <scope>NUCLEOTIDE SEQUENCE [LARGE SCALE GENOMIC DNA]</scope>
    <source>
        <strain evidence="2 3">TUM18999</strain>
    </source>
</reference>
<dbReference type="EMBL" id="AP023189">
    <property type="protein sequence ID" value="BCG21961.1"/>
    <property type="molecule type" value="Genomic_DNA"/>
</dbReference>
<protein>
    <recommendedName>
        <fullName evidence="1">Transposase TnpC homeodomain domain-containing protein</fullName>
    </recommendedName>
</protein>
<dbReference type="InterPro" id="IPR024463">
    <property type="entry name" value="Transposase_TnpC_homeodom"/>
</dbReference>
<feature type="domain" description="Transposase TnpC homeodomain" evidence="1">
    <location>
        <begin position="42"/>
        <end position="115"/>
    </location>
</feature>
<proteinExistence type="predicted"/>
<dbReference type="Pfam" id="PF13007">
    <property type="entry name" value="LZ_Tnp_IS66"/>
    <property type="match status" value="1"/>
</dbReference>
<dbReference type="InterPro" id="IPR052344">
    <property type="entry name" value="Transposase-related"/>
</dbReference>
<evidence type="ECO:0000259" key="1">
    <source>
        <dbReference type="Pfam" id="PF13007"/>
    </source>
</evidence>
<evidence type="ECO:0000313" key="2">
    <source>
        <dbReference type="EMBL" id="BCG21961.1"/>
    </source>
</evidence>
<dbReference type="Proteomes" id="UP000509383">
    <property type="component" value="Chromosome"/>
</dbReference>
<name>A0A6J4E097_9PSED</name>
<accession>A0A6J4E097</accession>